<dbReference type="OrthoDB" id="4252244at2"/>
<dbReference type="GO" id="GO:0016020">
    <property type="term" value="C:membrane"/>
    <property type="evidence" value="ECO:0007669"/>
    <property type="project" value="UniProtKB-SubCell"/>
</dbReference>
<organism evidence="6 7">
    <name type="scientific">Actinacidiphila oryziradicis</name>
    <dbReference type="NCBI Taxonomy" id="2571141"/>
    <lineage>
        <taxon>Bacteria</taxon>
        <taxon>Bacillati</taxon>
        <taxon>Actinomycetota</taxon>
        <taxon>Actinomycetes</taxon>
        <taxon>Kitasatosporales</taxon>
        <taxon>Streptomycetaceae</taxon>
        <taxon>Actinacidiphila</taxon>
    </lineage>
</organism>
<dbReference type="EMBL" id="SUMC01000161">
    <property type="protein sequence ID" value="TJZ96490.1"/>
    <property type="molecule type" value="Genomic_DNA"/>
</dbReference>
<evidence type="ECO:0008006" key="8">
    <source>
        <dbReference type="Google" id="ProtNLM"/>
    </source>
</evidence>
<dbReference type="Pfam" id="PF13564">
    <property type="entry name" value="DoxX_2"/>
    <property type="match status" value="1"/>
</dbReference>
<evidence type="ECO:0000256" key="2">
    <source>
        <dbReference type="ARBA" id="ARBA00022692"/>
    </source>
</evidence>
<feature type="transmembrane region" description="Helical" evidence="5">
    <location>
        <begin position="142"/>
        <end position="163"/>
    </location>
</feature>
<proteinExistence type="predicted"/>
<feature type="transmembrane region" description="Helical" evidence="5">
    <location>
        <begin position="112"/>
        <end position="130"/>
    </location>
</feature>
<keyword evidence="3 5" id="KW-1133">Transmembrane helix</keyword>
<feature type="transmembrane region" description="Helical" evidence="5">
    <location>
        <begin position="41"/>
        <end position="64"/>
    </location>
</feature>
<keyword evidence="2 5" id="KW-0812">Transmembrane</keyword>
<evidence type="ECO:0000313" key="7">
    <source>
        <dbReference type="Proteomes" id="UP000305778"/>
    </source>
</evidence>
<evidence type="ECO:0000313" key="6">
    <source>
        <dbReference type="EMBL" id="TJZ96490.1"/>
    </source>
</evidence>
<keyword evidence="7" id="KW-1185">Reference proteome</keyword>
<accession>A0A4U0RNX4</accession>
<reference evidence="6 7" key="1">
    <citation type="submission" date="2019-04" db="EMBL/GenBank/DDBJ databases">
        <title>Streptomyces oryziradicis sp. nov., a novel actinomycete isolated from rhizosphere soil of rice (Oryza sativa L.).</title>
        <authorList>
            <person name="Li C."/>
        </authorList>
    </citation>
    <scope>NUCLEOTIDE SEQUENCE [LARGE SCALE GENOMIC DNA]</scope>
    <source>
        <strain evidence="6 7">NEAU-C40</strain>
    </source>
</reference>
<evidence type="ECO:0000256" key="4">
    <source>
        <dbReference type="ARBA" id="ARBA00023136"/>
    </source>
</evidence>
<protein>
    <recommendedName>
        <fullName evidence="8">DoxX family protein</fullName>
    </recommendedName>
</protein>
<name>A0A4U0RNX4_9ACTN</name>
<comment type="subcellular location">
    <subcellularLocation>
        <location evidence="1">Membrane</location>
        <topology evidence="1">Multi-pass membrane protein</topology>
    </subcellularLocation>
</comment>
<gene>
    <name evidence="6" type="ORF">FCI23_50965</name>
</gene>
<dbReference type="InterPro" id="IPR032808">
    <property type="entry name" value="DoxX"/>
</dbReference>
<keyword evidence="4 5" id="KW-0472">Membrane</keyword>
<comment type="caution">
    <text evidence="6">The sequence shown here is derived from an EMBL/GenBank/DDBJ whole genome shotgun (WGS) entry which is preliminary data.</text>
</comment>
<evidence type="ECO:0000256" key="1">
    <source>
        <dbReference type="ARBA" id="ARBA00004141"/>
    </source>
</evidence>
<sequence length="165" mass="16525">MRPHLSSAYARAAKPAGIPLIHVHRSITARAVRNIFQKGSIAVFISAAVLSVLLAVVGLAAGLPKALLKGSIPAQLQSPGGLSPPLVRFIGLAELGAAAGLLAGLFWQPIGVAAALGFAVVLVGAIGFHAKSGDYANPETRGNAMAPAILTVVAIAAAVTLVLSS</sequence>
<evidence type="ECO:0000256" key="3">
    <source>
        <dbReference type="ARBA" id="ARBA00022989"/>
    </source>
</evidence>
<dbReference type="AlphaFoldDB" id="A0A4U0RNX4"/>
<feature type="transmembrane region" description="Helical" evidence="5">
    <location>
        <begin position="85"/>
        <end position="106"/>
    </location>
</feature>
<evidence type="ECO:0000256" key="5">
    <source>
        <dbReference type="SAM" id="Phobius"/>
    </source>
</evidence>
<dbReference type="Proteomes" id="UP000305778">
    <property type="component" value="Unassembled WGS sequence"/>
</dbReference>